<dbReference type="EMBL" id="CM042890">
    <property type="protein sequence ID" value="KAI4311357.1"/>
    <property type="molecule type" value="Genomic_DNA"/>
</dbReference>
<proteinExistence type="predicted"/>
<reference evidence="2" key="1">
    <citation type="journal article" date="2023" name="Front. Plant Sci.">
        <title>Chromosomal-level genome assembly of Melastoma candidum provides insights into trichome evolution.</title>
        <authorList>
            <person name="Zhong Y."/>
            <person name="Wu W."/>
            <person name="Sun C."/>
            <person name="Zou P."/>
            <person name="Liu Y."/>
            <person name="Dai S."/>
            <person name="Zhou R."/>
        </authorList>
    </citation>
    <scope>NUCLEOTIDE SEQUENCE [LARGE SCALE GENOMIC DNA]</scope>
</reference>
<gene>
    <name evidence="1" type="ORF">MLD38_036261</name>
</gene>
<organism evidence="1 2">
    <name type="scientific">Melastoma candidum</name>
    <dbReference type="NCBI Taxonomy" id="119954"/>
    <lineage>
        <taxon>Eukaryota</taxon>
        <taxon>Viridiplantae</taxon>
        <taxon>Streptophyta</taxon>
        <taxon>Embryophyta</taxon>
        <taxon>Tracheophyta</taxon>
        <taxon>Spermatophyta</taxon>
        <taxon>Magnoliopsida</taxon>
        <taxon>eudicotyledons</taxon>
        <taxon>Gunneridae</taxon>
        <taxon>Pentapetalae</taxon>
        <taxon>rosids</taxon>
        <taxon>malvids</taxon>
        <taxon>Myrtales</taxon>
        <taxon>Melastomataceae</taxon>
        <taxon>Melastomatoideae</taxon>
        <taxon>Melastomateae</taxon>
        <taxon>Melastoma</taxon>
    </lineage>
</organism>
<name>A0ACB9LIH4_9MYRT</name>
<comment type="caution">
    <text evidence="1">The sequence shown here is derived from an EMBL/GenBank/DDBJ whole genome shotgun (WGS) entry which is preliminary data.</text>
</comment>
<protein>
    <submittedName>
        <fullName evidence="1">Uncharacterized protein</fullName>
    </submittedName>
</protein>
<sequence length="152" mass="17503">MRLLRRILFIASFLLLSFLSILATLILRPGSSYRVEYDVRVINGFRDNSSMPLVIWCASSDEDDMGGRALQEGDDYGWSVVVTELIWGYNAAGPSLFRCTMKRDAARKTFDAFVVGADSARCWSTRKCWWLVKEDGFYFGNDEVSWQKQFPW</sequence>
<evidence type="ECO:0000313" key="1">
    <source>
        <dbReference type="EMBL" id="KAI4311357.1"/>
    </source>
</evidence>
<accession>A0ACB9LIH4</accession>
<dbReference type="Proteomes" id="UP001057402">
    <property type="component" value="Chromosome 11"/>
</dbReference>
<keyword evidence="2" id="KW-1185">Reference proteome</keyword>
<evidence type="ECO:0000313" key="2">
    <source>
        <dbReference type="Proteomes" id="UP001057402"/>
    </source>
</evidence>